<comment type="caution">
    <text evidence="1">The sequence shown here is derived from an EMBL/GenBank/DDBJ whole genome shotgun (WGS) entry which is preliminary data.</text>
</comment>
<gene>
    <name evidence="1" type="ORF">QCA50_005790</name>
</gene>
<organism evidence="1 2">
    <name type="scientific">Cerrena zonata</name>
    <dbReference type="NCBI Taxonomy" id="2478898"/>
    <lineage>
        <taxon>Eukaryota</taxon>
        <taxon>Fungi</taxon>
        <taxon>Dikarya</taxon>
        <taxon>Basidiomycota</taxon>
        <taxon>Agaricomycotina</taxon>
        <taxon>Agaricomycetes</taxon>
        <taxon>Polyporales</taxon>
        <taxon>Cerrenaceae</taxon>
        <taxon>Cerrena</taxon>
    </lineage>
</organism>
<sequence>MMRYRTGVCAYLTGALVEMPFMDGRFPFLTEDEVWLYIQRLVACTGYFRHTESLWANERGYLYYISGPRIFTLWCTTHRACKMSRFITPEYIINFNNLEYHEHQ</sequence>
<evidence type="ECO:0000313" key="2">
    <source>
        <dbReference type="Proteomes" id="UP001385951"/>
    </source>
</evidence>
<dbReference type="Proteomes" id="UP001385951">
    <property type="component" value="Unassembled WGS sequence"/>
</dbReference>
<accession>A0AAW0GM73</accession>
<proteinExistence type="predicted"/>
<dbReference type="AlphaFoldDB" id="A0AAW0GM73"/>
<keyword evidence="2" id="KW-1185">Reference proteome</keyword>
<protein>
    <submittedName>
        <fullName evidence="1">Uncharacterized protein</fullName>
    </submittedName>
</protein>
<dbReference type="EMBL" id="JASBNA010000006">
    <property type="protein sequence ID" value="KAK7690691.1"/>
    <property type="molecule type" value="Genomic_DNA"/>
</dbReference>
<evidence type="ECO:0000313" key="1">
    <source>
        <dbReference type="EMBL" id="KAK7690691.1"/>
    </source>
</evidence>
<reference evidence="1 2" key="1">
    <citation type="submission" date="2022-09" db="EMBL/GenBank/DDBJ databases">
        <authorList>
            <person name="Palmer J.M."/>
        </authorList>
    </citation>
    <scope>NUCLEOTIDE SEQUENCE [LARGE SCALE GENOMIC DNA]</scope>
    <source>
        <strain evidence="1 2">DSM 7382</strain>
    </source>
</reference>
<name>A0AAW0GM73_9APHY</name>